<accession>A0A7Y0HHX4</accession>
<dbReference type="GO" id="GO:0007165">
    <property type="term" value="P:signal transduction"/>
    <property type="evidence" value="ECO:0007669"/>
    <property type="project" value="UniProtKB-KW"/>
</dbReference>
<evidence type="ECO:0000256" key="1">
    <source>
        <dbReference type="ARBA" id="ARBA00023224"/>
    </source>
</evidence>
<comment type="caution">
    <text evidence="8">The sequence shown here is derived from an EMBL/GenBank/DDBJ whole genome shotgun (WGS) entry which is preliminary data.</text>
</comment>
<keyword evidence="9" id="KW-1185">Reference proteome</keyword>
<dbReference type="PROSITE" id="PS50885">
    <property type="entry name" value="HAMP"/>
    <property type="match status" value="1"/>
</dbReference>
<gene>
    <name evidence="8" type="ORF">HH303_15610</name>
</gene>
<keyword evidence="1 3" id="KW-0807">Transducer</keyword>
<dbReference type="RefSeq" id="WP_169626297.1">
    <property type="nucleotide sequence ID" value="NZ_JABBNT010000004.1"/>
</dbReference>
<dbReference type="Gene3D" id="1.10.8.500">
    <property type="entry name" value="HAMP domain in histidine kinase"/>
    <property type="match status" value="1"/>
</dbReference>
<evidence type="ECO:0000256" key="5">
    <source>
        <dbReference type="SAM" id="Phobius"/>
    </source>
</evidence>
<dbReference type="CDD" id="cd06225">
    <property type="entry name" value="HAMP"/>
    <property type="match status" value="1"/>
</dbReference>
<evidence type="ECO:0000256" key="2">
    <source>
        <dbReference type="ARBA" id="ARBA00029447"/>
    </source>
</evidence>
<evidence type="ECO:0000259" key="6">
    <source>
        <dbReference type="PROSITE" id="PS50111"/>
    </source>
</evidence>
<evidence type="ECO:0000256" key="3">
    <source>
        <dbReference type="PROSITE-ProRule" id="PRU00284"/>
    </source>
</evidence>
<dbReference type="Pfam" id="PF12729">
    <property type="entry name" value="4HB_MCP_1"/>
    <property type="match status" value="1"/>
</dbReference>
<dbReference type="Proteomes" id="UP000539372">
    <property type="component" value="Unassembled WGS sequence"/>
</dbReference>
<dbReference type="InterPro" id="IPR024478">
    <property type="entry name" value="HlyB_4HB_MCP"/>
</dbReference>
<feature type="domain" description="Methyl-accepting transducer" evidence="6">
    <location>
        <begin position="549"/>
        <end position="785"/>
    </location>
</feature>
<protein>
    <submittedName>
        <fullName evidence="8">HAMP domain-containing protein</fullName>
    </submittedName>
</protein>
<evidence type="ECO:0000313" key="9">
    <source>
        <dbReference type="Proteomes" id="UP000539372"/>
    </source>
</evidence>
<dbReference type="SMART" id="SM00304">
    <property type="entry name" value="HAMP"/>
    <property type="match status" value="1"/>
</dbReference>
<feature type="region of interest" description="Disordered" evidence="4">
    <location>
        <begin position="739"/>
        <end position="779"/>
    </location>
</feature>
<dbReference type="PANTHER" id="PTHR32089">
    <property type="entry name" value="METHYL-ACCEPTING CHEMOTAXIS PROTEIN MCPB"/>
    <property type="match status" value="1"/>
</dbReference>
<dbReference type="SUPFAM" id="SSF58104">
    <property type="entry name" value="Methyl-accepting chemotaxis protein (MCP) signaling domain"/>
    <property type="match status" value="1"/>
</dbReference>
<feature type="domain" description="HAMP" evidence="7">
    <location>
        <begin position="455"/>
        <end position="508"/>
    </location>
</feature>
<evidence type="ECO:0000256" key="4">
    <source>
        <dbReference type="SAM" id="MobiDB-lite"/>
    </source>
</evidence>
<dbReference type="Gene3D" id="1.10.287.950">
    <property type="entry name" value="Methyl-accepting chemotaxis protein"/>
    <property type="match status" value="1"/>
</dbReference>
<evidence type="ECO:0000259" key="7">
    <source>
        <dbReference type="PROSITE" id="PS50885"/>
    </source>
</evidence>
<proteinExistence type="inferred from homology"/>
<sequence length="805" mass="85802">MRIDDIKISMKLGIGFAFMAVLILVVGFVGYRGLSAFSEGGETVQLSDKVTGSLAQARVFSERYVRTGDIADHDATIAQIDATRELLSELADKLSGSETAVLESASAALDTFAQNFSGYHEARDEQTKQEQELDNTLSFILDAVEETANRQRESLTEAQNAAKTVKDAQEVAFTLLDRVNELRDQVRQAALEASIYRYTQRQDSADIVAKLMETIGEDTQVVVDMIVGTDLETEGNVIAKSIKDYQKAFNKVVKNPNSFSASIEADSALARFMAAVSKIAGIQHEAYGRATREAARVTSQLARLQLVERQASSLMMTSLQLNDLKLEFGFANNQEDYDTNLSRVQEVLLNMGRESNRIKSMLFEPETQQAMEHIRTATEAYGVDYQVLHDQALVGLAATDAMETAARDLGTASATLAETGGEILESTQNQSLVMIGLGVVIALLMAAGNGLLTHFRITMPLARLSDAMKYLADGDTGVEVPGATRGDEIGDMAKTVEVFKQNGEEKARLESEQADMEHRAQEEKRKATEALAASFEQSVLGVLNAVGDATKQIRTAVSSMRESAAGTTQSTDTAASASQLASDNVQAVAAAAEELAATVSEVRRQISTCVEVATEARNSALETDTAIQELAKSADQIGEAVRLISDIAEQTNLLALNATIEAARAGEAGKGFAVVANEVKSLANQTGSATEEISSLVKAIQGSTDDAVSRIKRIAETANSVNEVISSVASAMEEQGSASAEIARSAEGAADGTSQMVGSIGSVRESAQTTGSLADDLMGDVEELDRGSAELSKAVDGFLGKLRSA</sequence>
<dbReference type="Pfam" id="PF00015">
    <property type="entry name" value="MCPsignal"/>
    <property type="match status" value="1"/>
</dbReference>
<dbReference type="AlphaFoldDB" id="A0A7Y0HHX4"/>
<keyword evidence="5" id="KW-0812">Transmembrane</keyword>
<keyword evidence="5" id="KW-0472">Membrane</keyword>
<dbReference type="PROSITE" id="PS50111">
    <property type="entry name" value="CHEMOTAXIS_TRANSDUC_2"/>
    <property type="match status" value="1"/>
</dbReference>
<organism evidence="8 9">
    <name type="scientific">Pacificispira spongiicola</name>
    <dbReference type="NCBI Taxonomy" id="2729598"/>
    <lineage>
        <taxon>Bacteria</taxon>
        <taxon>Pseudomonadati</taxon>
        <taxon>Pseudomonadota</taxon>
        <taxon>Alphaproteobacteria</taxon>
        <taxon>Rhodospirillales</taxon>
        <taxon>Rhodospirillaceae</taxon>
        <taxon>Pacificispira</taxon>
    </lineage>
</organism>
<reference evidence="8 9" key="1">
    <citation type="submission" date="2020-04" db="EMBL/GenBank/DDBJ databases">
        <title>Rhodospirillaceae bacterium KN72 isolated from deep sea.</title>
        <authorList>
            <person name="Zhang D.-C."/>
        </authorList>
    </citation>
    <scope>NUCLEOTIDE SEQUENCE [LARGE SCALE GENOMIC DNA]</scope>
    <source>
        <strain evidence="8 9">KN72</strain>
    </source>
</reference>
<keyword evidence="5" id="KW-1133">Transmembrane helix</keyword>
<dbReference type="GO" id="GO:0016020">
    <property type="term" value="C:membrane"/>
    <property type="evidence" value="ECO:0007669"/>
    <property type="project" value="InterPro"/>
</dbReference>
<name>A0A7Y0HHX4_9PROT</name>
<dbReference type="InterPro" id="IPR003660">
    <property type="entry name" value="HAMP_dom"/>
</dbReference>
<comment type="similarity">
    <text evidence="2">Belongs to the methyl-accepting chemotaxis (MCP) protein family.</text>
</comment>
<dbReference type="EMBL" id="JABBNT010000004">
    <property type="protein sequence ID" value="NMM45924.1"/>
    <property type="molecule type" value="Genomic_DNA"/>
</dbReference>
<evidence type="ECO:0000313" key="8">
    <source>
        <dbReference type="EMBL" id="NMM45924.1"/>
    </source>
</evidence>
<dbReference type="Pfam" id="PF00672">
    <property type="entry name" value="HAMP"/>
    <property type="match status" value="1"/>
</dbReference>
<dbReference type="InterPro" id="IPR004089">
    <property type="entry name" value="MCPsignal_dom"/>
</dbReference>
<dbReference type="PANTHER" id="PTHR32089:SF112">
    <property type="entry name" value="LYSOZYME-LIKE PROTEIN-RELATED"/>
    <property type="match status" value="1"/>
</dbReference>
<feature type="transmembrane region" description="Helical" evidence="5">
    <location>
        <begin position="12"/>
        <end position="31"/>
    </location>
</feature>
<dbReference type="SMART" id="SM00283">
    <property type="entry name" value="MA"/>
    <property type="match status" value="1"/>
</dbReference>